<feature type="non-terminal residue" evidence="2">
    <location>
        <position position="1"/>
    </location>
</feature>
<dbReference type="EMBL" id="BEZZ01191092">
    <property type="protein sequence ID" value="GCC46912.1"/>
    <property type="molecule type" value="Genomic_DNA"/>
</dbReference>
<evidence type="ECO:0000313" key="2">
    <source>
        <dbReference type="EMBL" id="GCC46912.1"/>
    </source>
</evidence>
<evidence type="ECO:0000313" key="3">
    <source>
        <dbReference type="Proteomes" id="UP000287033"/>
    </source>
</evidence>
<comment type="caution">
    <text evidence="2">The sequence shown here is derived from an EMBL/GenBank/DDBJ whole genome shotgun (WGS) entry which is preliminary data.</text>
</comment>
<name>A0A401TWA6_CHIPU</name>
<gene>
    <name evidence="2" type="ORF">chiPu_0030716</name>
</gene>
<feature type="region of interest" description="Disordered" evidence="1">
    <location>
        <begin position="94"/>
        <end position="122"/>
    </location>
</feature>
<evidence type="ECO:0000256" key="1">
    <source>
        <dbReference type="SAM" id="MobiDB-lite"/>
    </source>
</evidence>
<organism evidence="2 3">
    <name type="scientific">Chiloscyllium punctatum</name>
    <name type="common">Brownbanded bambooshark</name>
    <name type="synonym">Hemiscyllium punctatum</name>
    <dbReference type="NCBI Taxonomy" id="137246"/>
    <lineage>
        <taxon>Eukaryota</taxon>
        <taxon>Metazoa</taxon>
        <taxon>Chordata</taxon>
        <taxon>Craniata</taxon>
        <taxon>Vertebrata</taxon>
        <taxon>Chondrichthyes</taxon>
        <taxon>Elasmobranchii</taxon>
        <taxon>Galeomorphii</taxon>
        <taxon>Galeoidea</taxon>
        <taxon>Orectolobiformes</taxon>
        <taxon>Hemiscylliidae</taxon>
        <taxon>Chiloscyllium</taxon>
    </lineage>
</organism>
<reference evidence="2 3" key="1">
    <citation type="journal article" date="2018" name="Nat. Ecol. Evol.">
        <title>Shark genomes provide insights into elasmobranch evolution and the origin of vertebrates.</title>
        <authorList>
            <person name="Hara Y"/>
            <person name="Yamaguchi K"/>
            <person name="Onimaru K"/>
            <person name="Kadota M"/>
            <person name="Koyanagi M"/>
            <person name="Keeley SD"/>
            <person name="Tatsumi K"/>
            <person name="Tanaka K"/>
            <person name="Motone F"/>
            <person name="Kageyama Y"/>
            <person name="Nozu R"/>
            <person name="Adachi N"/>
            <person name="Nishimura O"/>
            <person name="Nakagawa R"/>
            <person name="Tanegashima C"/>
            <person name="Kiyatake I"/>
            <person name="Matsumoto R"/>
            <person name="Murakumo K"/>
            <person name="Nishida K"/>
            <person name="Terakita A"/>
            <person name="Kuratani S"/>
            <person name="Sato K"/>
            <person name="Hyodo S Kuraku.S."/>
        </authorList>
    </citation>
    <scope>NUCLEOTIDE SEQUENCE [LARGE SCALE GENOMIC DNA]</scope>
</reference>
<dbReference type="AlphaFoldDB" id="A0A401TWA6"/>
<feature type="compositionally biased region" description="Basic and acidic residues" evidence="1">
    <location>
        <begin position="94"/>
        <end position="104"/>
    </location>
</feature>
<dbReference type="Proteomes" id="UP000287033">
    <property type="component" value="Unassembled WGS sequence"/>
</dbReference>
<proteinExistence type="predicted"/>
<keyword evidence="3" id="KW-1185">Reference proteome</keyword>
<feature type="non-terminal residue" evidence="2">
    <location>
        <position position="238"/>
    </location>
</feature>
<sequence>GGGDARALDGDVDRAGAVLGESLAFQLRLDELRQRREGHVDRQADRDLARHRRHDGELVGERAVRGRLCLGDPRLGLDSHGQDHRRRIDLGLGRDRAGRPQLEPHRRHRRGAAGALQRDRPAGFGPLRAGAVLEHRVVAQPCLHHGNLVGDRLVDHRLDLGRHADADAGGRQAGVAEIDLRLQVRLDPPGRAELRPRSQRDAALDVGVGVDVLDVHGADLPGDIAAEQAAERVGDGTG</sequence>
<accession>A0A401TWA6</accession>
<protein>
    <submittedName>
        <fullName evidence="2">Uncharacterized protein</fullName>
    </submittedName>
</protein>